<evidence type="ECO:0000256" key="3">
    <source>
        <dbReference type="ARBA" id="ARBA00004496"/>
    </source>
</evidence>
<evidence type="ECO:0000256" key="7">
    <source>
        <dbReference type="ARBA" id="ARBA00022722"/>
    </source>
</evidence>
<evidence type="ECO:0000256" key="12">
    <source>
        <dbReference type="ARBA" id="ARBA00045850"/>
    </source>
</evidence>
<evidence type="ECO:0000256" key="2">
    <source>
        <dbReference type="ARBA" id="ARBA00004123"/>
    </source>
</evidence>
<dbReference type="PANTHER" id="PTHR22930:SF267">
    <property type="entry name" value="NUCLEASE HARBI1-RELATED"/>
    <property type="match status" value="1"/>
</dbReference>
<feature type="domain" description="DDE Tnp4" evidence="13">
    <location>
        <begin position="146"/>
        <end position="298"/>
    </location>
</feature>
<dbReference type="InterPro" id="IPR027806">
    <property type="entry name" value="HARBI1_dom"/>
</dbReference>
<evidence type="ECO:0000256" key="6">
    <source>
        <dbReference type="ARBA" id="ARBA00022490"/>
    </source>
</evidence>
<protein>
    <recommendedName>
        <fullName evidence="5">Putative nuclease HARBI1</fullName>
    </recommendedName>
    <alternativeName>
        <fullName evidence="11">Harbinger transposase-derived nuclease</fullName>
    </alternativeName>
</protein>
<sequence length="348" mass="39635">MEFLYVVMYDRALRRERRFRDRLDLLALSDSELINHYRFPRHELLQLIQELEPALQRKTRRGHAIPTHTQVLIALRFFASGSFQSIVGGIGGPSQGSVSRILRDVTNALSNKAVEQIKMPSTAHDLRVCAENFRRIRNFPRVVGAIDCTHVAIKGPSVDEALYMNSKRYHSINVQVVCDAANLIISYCARFPGATHDSIIWNNCALHRRFDRGDFGDYLLLGDSGYPLESFLMTPVRNHTTASEERYNWAHTRTRVIVEQTFGILKSRFRCLHKSGGVLMYKPLKCAKIVTSCLLLHNRCVTSGIPVPQQVFISLEEDEQPDVAPVDGRADHETGRVIRDSIIQNFFD</sequence>
<dbReference type="InterPro" id="IPR026103">
    <property type="entry name" value="HARBI1_animal"/>
</dbReference>
<gene>
    <name evidence="14" type="primary">harbi1_13</name>
    <name evidence="14" type="ORF">GWK47_044521</name>
</gene>
<dbReference type="EMBL" id="JACEEZ010009565">
    <property type="protein sequence ID" value="KAG0722399.1"/>
    <property type="molecule type" value="Genomic_DNA"/>
</dbReference>
<comment type="subcellular location">
    <subcellularLocation>
        <location evidence="3">Cytoplasm</location>
    </subcellularLocation>
    <subcellularLocation>
        <location evidence="2">Nucleus</location>
    </subcellularLocation>
</comment>
<dbReference type="InterPro" id="IPR045249">
    <property type="entry name" value="HARBI1-like"/>
</dbReference>
<dbReference type="GO" id="GO:0005634">
    <property type="term" value="C:nucleus"/>
    <property type="evidence" value="ECO:0007669"/>
    <property type="project" value="UniProtKB-SubCell"/>
</dbReference>
<proteinExistence type="inferred from homology"/>
<evidence type="ECO:0000259" key="13">
    <source>
        <dbReference type="Pfam" id="PF13359"/>
    </source>
</evidence>
<dbReference type="PRINTS" id="PR02086">
    <property type="entry name" value="PUTNUCHARBI1"/>
</dbReference>
<evidence type="ECO:0000256" key="4">
    <source>
        <dbReference type="ARBA" id="ARBA00006958"/>
    </source>
</evidence>
<comment type="function">
    <text evidence="12">Transposase-derived protein that may have nuclease activity. Does not have transposase activity.</text>
</comment>
<dbReference type="Pfam" id="PF13359">
    <property type="entry name" value="DDE_Tnp_4"/>
    <property type="match status" value="1"/>
</dbReference>
<evidence type="ECO:0000256" key="10">
    <source>
        <dbReference type="ARBA" id="ARBA00023242"/>
    </source>
</evidence>
<reference evidence="14" key="1">
    <citation type="submission" date="2020-07" db="EMBL/GenBank/DDBJ databases">
        <title>The High-quality genome of the commercially important snow crab, Chionoecetes opilio.</title>
        <authorList>
            <person name="Jeong J.-H."/>
            <person name="Ryu S."/>
        </authorList>
    </citation>
    <scope>NUCLEOTIDE SEQUENCE</scope>
    <source>
        <strain evidence="14">MADBK_172401_WGS</strain>
        <tissue evidence="14">Digestive gland</tissue>
    </source>
</reference>
<dbReference type="PANTHER" id="PTHR22930">
    <property type="match status" value="1"/>
</dbReference>
<dbReference type="GO" id="GO:0016787">
    <property type="term" value="F:hydrolase activity"/>
    <property type="evidence" value="ECO:0007669"/>
    <property type="project" value="UniProtKB-KW"/>
</dbReference>
<evidence type="ECO:0000313" key="15">
    <source>
        <dbReference type="Proteomes" id="UP000770661"/>
    </source>
</evidence>
<dbReference type="AlphaFoldDB" id="A0A8J4YDU3"/>
<name>A0A8J4YDU3_CHIOP</name>
<dbReference type="OrthoDB" id="6366846at2759"/>
<keyword evidence="9" id="KW-0378">Hydrolase</keyword>
<dbReference type="Proteomes" id="UP000770661">
    <property type="component" value="Unassembled WGS sequence"/>
</dbReference>
<keyword evidence="6" id="KW-0963">Cytoplasm</keyword>
<evidence type="ECO:0000256" key="8">
    <source>
        <dbReference type="ARBA" id="ARBA00022723"/>
    </source>
</evidence>
<dbReference type="GO" id="GO:0005737">
    <property type="term" value="C:cytoplasm"/>
    <property type="evidence" value="ECO:0007669"/>
    <property type="project" value="UniProtKB-SubCell"/>
</dbReference>
<evidence type="ECO:0000256" key="5">
    <source>
        <dbReference type="ARBA" id="ARBA00015519"/>
    </source>
</evidence>
<comment type="cofactor">
    <cofactor evidence="1">
        <name>a divalent metal cation</name>
        <dbReference type="ChEBI" id="CHEBI:60240"/>
    </cofactor>
</comment>
<organism evidence="14 15">
    <name type="scientific">Chionoecetes opilio</name>
    <name type="common">Atlantic snow crab</name>
    <name type="synonym">Cancer opilio</name>
    <dbReference type="NCBI Taxonomy" id="41210"/>
    <lineage>
        <taxon>Eukaryota</taxon>
        <taxon>Metazoa</taxon>
        <taxon>Ecdysozoa</taxon>
        <taxon>Arthropoda</taxon>
        <taxon>Crustacea</taxon>
        <taxon>Multicrustacea</taxon>
        <taxon>Malacostraca</taxon>
        <taxon>Eumalacostraca</taxon>
        <taxon>Eucarida</taxon>
        <taxon>Decapoda</taxon>
        <taxon>Pleocyemata</taxon>
        <taxon>Brachyura</taxon>
        <taxon>Eubrachyura</taxon>
        <taxon>Majoidea</taxon>
        <taxon>Majidae</taxon>
        <taxon>Chionoecetes</taxon>
    </lineage>
</organism>
<dbReference type="GO" id="GO:0046872">
    <property type="term" value="F:metal ion binding"/>
    <property type="evidence" value="ECO:0007669"/>
    <property type="project" value="UniProtKB-KW"/>
</dbReference>
<evidence type="ECO:0000313" key="14">
    <source>
        <dbReference type="EMBL" id="KAG0722399.1"/>
    </source>
</evidence>
<comment type="caution">
    <text evidence="14">The sequence shown here is derived from an EMBL/GenBank/DDBJ whole genome shotgun (WGS) entry which is preliminary data.</text>
</comment>
<keyword evidence="10" id="KW-0539">Nucleus</keyword>
<dbReference type="GO" id="GO:0004518">
    <property type="term" value="F:nuclease activity"/>
    <property type="evidence" value="ECO:0007669"/>
    <property type="project" value="UniProtKB-KW"/>
</dbReference>
<evidence type="ECO:0000256" key="1">
    <source>
        <dbReference type="ARBA" id="ARBA00001968"/>
    </source>
</evidence>
<comment type="similarity">
    <text evidence="4">Belongs to the HARBI1 family.</text>
</comment>
<evidence type="ECO:0000256" key="9">
    <source>
        <dbReference type="ARBA" id="ARBA00022801"/>
    </source>
</evidence>
<keyword evidence="8" id="KW-0479">Metal-binding</keyword>
<keyword evidence="7" id="KW-0540">Nuclease</keyword>
<accession>A0A8J4YDU3</accession>
<evidence type="ECO:0000256" key="11">
    <source>
        <dbReference type="ARBA" id="ARBA00030126"/>
    </source>
</evidence>
<keyword evidence="15" id="KW-1185">Reference proteome</keyword>